<dbReference type="EMBL" id="CM016560">
    <property type="protein sequence ID" value="TKV92126.1"/>
    <property type="molecule type" value="Genomic_DNA"/>
</dbReference>
<evidence type="ECO:0000259" key="5">
    <source>
        <dbReference type="Pfam" id="PF14368"/>
    </source>
</evidence>
<feature type="domain" description="Bifunctional inhibitor/plant lipid transfer protein/seed storage helical" evidence="5">
    <location>
        <begin position="17"/>
        <end position="101"/>
    </location>
</feature>
<dbReference type="PANTHER" id="PTHR33214">
    <property type="entry name" value="BIFUNCTIONAL INHIBITOR/LIPID-TRANSFER PROTEIN/SEED STORAGE 2S ALBUMIN SUPERFAMILY PROTEIN"/>
    <property type="match status" value="1"/>
</dbReference>
<sequence length="237" mass="23427">MARSREILLLPGLLLVVLVAAAPSDAAAVRGCQLDVLAPTVALFCAHGLPAEWCCQALAHSARVGGGARCLCRLAAEEPLVRAALNSTYLLWLYTACASSGHAGGPAASYSYPPSSPPAASASACDGAGDAPAAAAPADATGCATAVLADQMELFCRGGRSSSSPNPPCCEAVVGSVRGGADGVPCFCHVPQSSRSFGVDRISGLYAACVGSGPGDAGDLAGKCPSPRSAANAQGRV</sequence>
<proteinExistence type="inferred from homology"/>
<dbReference type="InterPro" id="IPR033872">
    <property type="entry name" value="nsLTP2"/>
</dbReference>
<dbReference type="Proteomes" id="UP000298652">
    <property type="component" value="Chromosome 9"/>
</dbReference>
<dbReference type="Gramene" id="TKV92126">
    <property type="protein sequence ID" value="TKV92126"/>
    <property type="gene ID" value="SEVIR_9G143100v2"/>
</dbReference>
<evidence type="ECO:0000313" key="7">
    <source>
        <dbReference type="Proteomes" id="UP000298652"/>
    </source>
</evidence>
<dbReference type="OMA" id="ECCEPVV"/>
<dbReference type="PANTHER" id="PTHR33214:SF43">
    <property type="entry name" value="OS06G0705400 PROTEIN"/>
    <property type="match status" value="1"/>
</dbReference>
<dbReference type="InterPro" id="IPR016140">
    <property type="entry name" value="Bifunc_inhib/LTP/seed_store"/>
</dbReference>
<evidence type="ECO:0000256" key="3">
    <source>
        <dbReference type="ARBA" id="ARBA00023121"/>
    </source>
</evidence>
<organism evidence="6 7">
    <name type="scientific">Setaria viridis</name>
    <name type="common">Green bristlegrass</name>
    <name type="synonym">Setaria italica subsp. viridis</name>
    <dbReference type="NCBI Taxonomy" id="4556"/>
    <lineage>
        <taxon>Eukaryota</taxon>
        <taxon>Viridiplantae</taxon>
        <taxon>Streptophyta</taxon>
        <taxon>Embryophyta</taxon>
        <taxon>Tracheophyta</taxon>
        <taxon>Spermatophyta</taxon>
        <taxon>Magnoliopsida</taxon>
        <taxon>Liliopsida</taxon>
        <taxon>Poales</taxon>
        <taxon>Poaceae</taxon>
        <taxon>PACMAD clade</taxon>
        <taxon>Panicoideae</taxon>
        <taxon>Panicodae</taxon>
        <taxon>Paniceae</taxon>
        <taxon>Cenchrinae</taxon>
        <taxon>Setaria</taxon>
    </lineage>
</organism>
<keyword evidence="4" id="KW-0732">Signal</keyword>
<evidence type="ECO:0000256" key="4">
    <source>
        <dbReference type="SAM" id="SignalP"/>
    </source>
</evidence>
<name>A0A4U6T5F6_SETVI</name>
<protein>
    <recommendedName>
        <fullName evidence="5">Bifunctional inhibitor/plant lipid transfer protein/seed storage helical domain-containing protein</fullName>
    </recommendedName>
</protein>
<accession>A0A4U6T5F6</accession>
<feature type="chain" id="PRO_5020590182" description="Bifunctional inhibitor/plant lipid transfer protein/seed storage helical domain-containing protein" evidence="4">
    <location>
        <begin position="22"/>
        <end position="237"/>
    </location>
</feature>
<dbReference type="GO" id="GO:0006869">
    <property type="term" value="P:lipid transport"/>
    <property type="evidence" value="ECO:0007669"/>
    <property type="project" value="InterPro"/>
</dbReference>
<keyword evidence="3" id="KW-0446">Lipid-binding</keyword>
<evidence type="ECO:0000313" key="6">
    <source>
        <dbReference type="EMBL" id="TKV92126.1"/>
    </source>
</evidence>
<comment type="similarity">
    <text evidence="1">Belongs to the plant LTP family. B11E subfamily.</text>
</comment>
<keyword evidence="7" id="KW-1185">Reference proteome</keyword>
<keyword evidence="2" id="KW-0813">Transport</keyword>
<evidence type="ECO:0000256" key="2">
    <source>
        <dbReference type="ARBA" id="ARBA00022448"/>
    </source>
</evidence>
<gene>
    <name evidence="6" type="ORF">SEVIR_9G143100v2</name>
</gene>
<evidence type="ECO:0000256" key="1">
    <source>
        <dbReference type="ARBA" id="ARBA00009707"/>
    </source>
</evidence>
<dbReference type="AlphaFoldDB" id="A0A4U6T5F6"/>
<dbReference type="GO" id="GO:0008289">
    <property type="term" value="F:lipid binding"/>
    <property type="evidence" value="ECO:0007669"/>
    <property type="project" value="UniProtKB-KW"/>
</dbReference>
<reference evidence="6" key="1">
    <citation type="submission" date="2019-03" db="EMBL/GenBank/DDBJ databases">
        <title>WGS assembly of Setaria viridis.</title>
        <authorList>
            <person name="Huang P."/>
            <person name="Jenkins J."/>
            <person name="Grimwood J."/>
            <person name="Barry K."/>
            <person name="Healey A."/>
            <person name="Mamidi S."/>
            <person name="Sreedasyam A."/>
            <person name="Shu S."/>
            <person name="Feldman M."/>
            <person name="Wu J."/>
            <person name="Yu Y."/>
            <person name="Chen C."/>
            <person name="Johnson J."/>
            <person name="Rokhsar D."/>
            <person name="Baxter I."/>
            <person name="Schmutz J."/>
            <person name="Brutnell T."/>
            <person name="Kellogg E."/>
        </authorList>
    </citation>
    <scope>NUCLEOTIDE SEQUENCE [LARGE SCALE GENOMIC DNA]</scope>
</reference>
<dbReference type="Pfam" id="PF14368">
    <property type="entry name" value="LTP_2"/>
    <property type="match status" value="1"/>
</dbReference>
<feature type="signal peptide" evidence="4">
    <location>
        <begin position="1"/>
        <end position="21"/>
    </location>
</feature>